<sequence length="232" mass="27002">MKTKITLLLLCFLLATPPVLPAIPASSTTTAAIPLVNIIKEAIKKVIKAIDLRIQRLQNKTIWLQNAQKKLENTLSKLKLDEISEWTEKQKELYKEYYDELMKVKTVITYYKRIRDITDKQVRLVDEYQRAWELLRQDDHFNEGELQYMDKVYSGILDESIKNIDLIFMILDSFTTQMSDAKRLELINAAADQIDGNYDDLKLFNKQNMLLSLQRAKDINDANAVKKIYGLP</sequence>
<accession>A0A0A2M0S9</accession>
<name>A0A0A2M0S9_9FLAO</name>
<dbReference type="eggNOG" id="COG0497">
    <property type="taxonomic scope" value="Bacteria"/>
</dbReference>
<organism evidence="2 3">
    <name type="scientific">Flavobacterium rivuli WB 3.3-2 = DSM 21788</name>
    <dbReference type="NCBI Taxonomy" id="1121895"/>
    <lineage>
        <taxon>Bacteria</taxon>
        <taxon>Pseudomonadati</taxon>
        <taxon>Bacteroidota</taxon>
        <taxon>Flavobacteriia</taxon>
        <taxon>Flavobacteriales</taxon>
        <taxon>Flavobacteriaceae</taxon>
        <taxon>Flavobacterium</taxon>
    </lineage>
</organism>
<keyword evidence="1" id="KW-0732">Signal</keyword>
<dbReference type="EMBL" id="JRLX01000015">
    <property type="protein sequence ID" value="KGO85884.1"/>
    <property type="molecule type" value="Genomic_DNA"/>
</dbReference>
<gene>
    <name evidence="2" type="ORF">Q765_13695</name>
</gene>
<keyword evidence="3" id="KW-1185">Reference proteome</keyword>
<feature type="chain" id="PRO_5002002734" evidence="1">
    <location>
        <begin position="22"/>
        <end position="232"/>
    </location>
</feature>
<evidence type="ECO:0000256" key="1">
    <source>
        <dbReference type="SAM" id="SignalP"/>
    </source>
</evidence>
<feature type="signal peptide" evidence="1">
    <location>
        <begin position="1"/>
        <end position="21"/>
    </location>
</feature>
<dbReference type="AlphaFoldDB" id="A0A0A2M0S9"/>
<protein>
    <submittedName>
        <fullName evidence="2">Conjugal transfer protein TraI</fullName>
    </submittedName>
</protein>
<proteinExistence type="predicted"/>
<comment type="caution">
    <text evidence="2">The sequence shown here is derived from an EMBL/GenBank/DDBJ whole genome shotgun (WGS) entry which is preliminary data.</text>
</comment>
<evidence type="ECO:0000313" key="2">
    <source>
        <dbReference type="EMBL" id="KGO85884.1"/>
    </source>
</evidence>
<evidence type="ECO:0000313" key="3">
    <source>
        <dbReference type="Proteomes" id="UP000030152"/>
    </source>
</evidence>
<dbReference type="STRING" id="1121895.GCA_000378485_03243"/>
<dbReference type="OrthoDB" id="793529at2"/>
<reference evidence="2 3" key="1">
    <citation type="submission" date="2013-09" db="EMBL/GenBank/DDBJ databases">
        <authorList>
            <person name="Zeng Z."/>
            <person name="Chen C."/>
        </authorList>
    </citation>
    <scope>NUCLEOTIDE SEQUENCE [LARGE SCALE GENOMIC DNA]</scope>
    <source>
        <strain evidence="2 3">WB 3.3-2</strain>
    </source>
</reference>
<dbReference type="Proteomes" id="UP000030152">
    <property type="component" value="Unassembled WGS sequence"/>
</dbReference>